<name>A0A150HAM4_9MICO</name>
<feature type="transmembrane region" description="Helical" evidence="1">
    <location>
        <begin position="149"/>
        <end position="168"/>
    </location>
</feature>
<dbReference type="EMBL" id="LQQC01000006">
    <property type="protein sequence ID" value="KXZ59126.1"/>
    <property type="molecule type" value="Genomic_DNA"/>
</dbReference>
<feature type="transmembrane region" description="Helical" evidence="1">
    <location>
        <begin position="200"/>
        <end position="225"/>
    </location>
</feature>
<dbReference type="RefSeq" id="WP_239233580.1">
    <property type="nucleotide sequence ID" value="NZ_JAKRCZ010000015.1"/>
</dbReference>
<sequence length="276" mass="28979">MYRWFRALVALVGALALGATSLLGSYPLAGEAVAVIPVALATAALVGVLAFGWPRLTDSPQRWLTSIMLFVFGLAGMGSTWMSIYPPHLEWLPLLTGLALLWAFVQNLARGIEASNAVANVSAQVAGVVVTLAACSWAASFRLPGDESAIIIGLSAIFLAQCASILPFPARYTSPLAIIAGLVGALIAYSAWWYPTQTLVSASIMGVLLGGLVAAVDRALAPIAVGRFHARSPRRSPNRSKVREVGVNLTLGGTPIALGGVVVYIFDQLPLIFPMI</sequence>
<feature type="transmembrane region" description="Helical" evidence="1">
    <location>
        <begin position="91"/>
        <end position="109"/>
    </location>
</feature>
<feature type="transmembrane region" description="Helical" evidence="1">
    <location>
        <begin position="121"/>
        <end position="143"/>
    </location>
</feature>
<keyword evidence="1" id="KW-0812">Transmembrane</keyword>
<dbReference type="PATRIC" id="fig|479117.4.peg.510"/>
<evidence type="ECO:0000313" key="3">
    <source>
        <dbReference type="Proteomes" id="UP000243589"/>
    </source>
</evidence>
<reference evidence="2 3" key="1">
    <citation type="submission" date="2016-01" db="EMBL/GenBank/DDBJ databases">
        <title>Use of Whole Genome Sequencing to ascertain that Brevibacterium massiliense (Roux, Raoult 2009) is a later heterotypic synonym of Brevibacterium ravenspurgense (Mages 2008).</title>
        <authorList>
            <person name="Bernier A.-M."/>
            <person name="Burdz T."/>
            <person name="Huynh C."/>
            <person name="Pachecho A.L."/>
            <person name="Wiebe D."/>
            <person name="Bonner C."/>
            <person name="Bernard K."/>
        </authorList>
    </citation>
    <scope>NUCLEOTIDE SEQUENCE [LARGE SCALE GENOMIC DNA]</scope>
    <source>
        <strain evidence="2 3">CCUG56047</strain>
    </source>
</reference>
<evidence type="ECO:0000256" key="1">
    <source>
        <dbReference type="SAM" id="Phobius"/>
    </source>
</evidence>
<gene>
    <name evidence="2" type="ORF">Bravens_00509</name>
</gene>
<proteinExistence type="predicted"/>
<evidence type="ECO:0000313" key="2">
    <source>
        <dbReference type="EMBL" id="KXZ59126.1"/>
    </source>
</evidence>
<dbReference type="Proteomes" id="UP000243589">
    <property type="component" value="Unassembled WGS sequence"/>
</dbReference>
<keyword evidence="3" id="KW-1185">Reference proteome</keyword>
<keyword evidence="1" id="KW-1133">Transmembrane helix</keyword>
<dbReference type="AlphaFoldDB" id="A0A150HAM4"/>
<feature type="transmembrane region" description="Helical" evidence="1">
    <location>
        <begin position="175"/>
        <end position="194"/>
    </location>
</feature>
<accession>A0A150HAM4</accession>
<organism evidence="2 3">
    <name type="scientific">Brevibacterium ravenspurgense</name>
    <dbReference type="NCBI Taxonomy" id="479117"/>
    <lineage>
        <taxon>Bacteria</taxon>
        <taxon>Bacillati</taxon>
        <taxon>Actinomycetota</taxon>
        <taxon>Actinomycetes</taxon>
        <taxon>Micrococcales</taxon>
        <taxon>Brevibacteriaceae</taxon>
        <taxon>Brevibacterium</taxon>
    </lineage>
</organism>
<feature type="transmembrane region" description="Helical" evidence="1">
    <location>
        <begin position="245"/>
        <end position="266"/>
    </location>
</feature>
<feature type="transmembrane region" description="Helical" evidence="1">
    <location>
        <begin position="33"/>
        <end position="51"/>
    </location>
</feature>
<evidence type="ECO:0008006" key="4">
    <source>
        <dbReference type="Google" id="ProtNLM"/>
    </source>
</evidence>
<comment type="caution">
    <text evidence="2">The sequence shown here is derived from an EMBL/GenBank/DDBJ whole genome shotgun (WGS) entry which is preliminary data.</text>
</comment>
<protein>
    <recommendedName>
        <fullName evidence="4">Ammonia permease</fullName>
    </recommendedName>
</protein>
<feature type="transmembrane region" description="Helical" evidence="1">
    <location>
        <begin position="63"/>
        <end position="85"/>
    </location>
</feature>
<keyword evidence="1" id="KW-0472">Membrane</keyword>